<name>A0A7C8IH07_9PEZI</name>
<dbReference type="PANTHER" id="PTHR31438">
    <property type="entry name" value="LYSINE N-ACYLTRANSFERASE C17G9.06C-RELATED"/>
    <property type="match status" value="1"/>
</dbReference>
<evidence type="ECO:0000256" key="1">
    <source>
        <dbReference type="ARBA" id="ARBA00009893"/>
    </source>
</evidence>
<dbReference type="Pfam" id="PF13523">
    <property type="entry name" value="Acetyltransf_8"/>
    <property type="match status" value="1"/>
</dbReference>
<dbReference type="AlphaFoldDB" id="A0A7C8IH07"/>
<dbReference type="SUPFAM" id="SSF55729">
    <property type="entry name" value="Acyl-CoA N-acyltransferases (Nat)"/>
    <property type="match status" value="1"/>
</dbReference>
<feature type="compositionally biased region" description="Polar residues" evidence="2">
    <location>
        <begin position="221"/>
        <end position="233"/>
    </location>
</feature>
<feature type="region of interest" description="Disordered" evidence="2">
    <location>
        <begin position="221"/>
        <end position="248"/>
    </location>
</feature>
<evidence type="ECO:0000256" key="2">
    <source>
        <dbReference type="SAM" id="MobiDB-lite"/>
    </source>
</evidence>
<dbReference type="EMBL" id="WUBL01000202">
    <property type="protein sequence ID" value="KAF2963461.1"/>
    <property type="molecule type" value="Genomic_DNA"/>
</dbReference>
<comment type="caution">
    <text evidence="4">The sequence shown here is derived from an EMBL/GenBank/DDBJ whole genome shotgun (WGS) entry which is preliminary data.</text>
</comment>
<dbReference type="Pfam" id="PF06985">
    <property type="entry name" value="HET"/>
    <property type="match status" value="1"/>
</dbReference>
<dbReference type="Gene3D" id="3.40.630.30">
    <property type="match status" value="1"/>
</dbReference>
<keyword evidence="5" id="KW-1185">Reference proteome</keyword>
<reference evidence="4 5" key="1">
    <citation type="submission" date="2019-12" db="EMBL/GenBank/DDBJ databases">
        <title>Draft genome sequence of the ascomycete Xylaria multiplex DSM 110363.</title>
        <authorList>
            <person name="Buettner E."/>
            <person name="Kellner H."/>
        </authorList>
    </citation>
    <scope>NUCLEOTIDE SEQUENCE [LARGE SCALE GENOMIC DNA]</scope>
    <source>
        <strain evidence="4 5">DSM 110363</strain>
    </source>
</reference>
<dbReference type="GO" id="GO:0019290">
    <property type="term" value="P:siderophore biosynthetic process"/>
    <property type="evidence" value="ECO:0007669"/>
    <property type="project" value="InterPro"/>
</dbReference>
<organism evidence="4 5">
    <name type="scientific">Xylaria multiplex</name>
    <dbReference type="NCBI Taxonomy" id="323545"/>
    <lineage>
        <taxon>Eukaryota</taxon>
        <taxon>Fungi</taxon>
        <taxon>Dikarya</taxon>
        <taxon>Ascomycota</taxon>
        <taxon>Pezizomycotina</taxon>
        <taxon>Sordariomycetes</taxon>
        <taxon>Xylariomycetidae</taxon>
        <taxon>Xylariales</taxon>
        <taxon>Xylariaceae</taxon>
        <taxon>Xylaria</taxon>
    </lineage>
</organism>
<dbReference type="InterPro" id="IPR016181">
    <property type="entry name" value="Acyl_CoA_acyltransferase"/>
</dbReference>
<dbReference type="SMART" id="SM01006">
    <property type="entry name" value="AlcB"/>
    <property type="match status" value="1"/>
</dbReference>
<gene>
    <name evidence="4" type="ORF">GQX73_g10112</name>
</gene>
<proteinExistence type="inferred from homology"/>
<dbReference type="GO" id="GO:0016410">
    <property type="term" value="F:N-acyltransferase activity"/>
    <property type="evidence" value="ECO:0007669"/>
    <property type="project" value="TreeGrafter"/>
</dbReference>
<dbReference type="PANTHER" id="PTHR31438:SF1">
    <property type="entry name" value="LYSINE N-ACYLTRANSFERASE C17G9.06C-RELATED"/>
    <property type="match status" value="1"/>
</dbReference>
<comment type="similarity">
    <text evidence="1">Belongs to the lysine N-acyltransferase MbtK family.</text>
</comment>
<dbReference type="InterPro" id="IPR019432">
    <property type="entry name" value="Acyltransferase_MbtK/IucB-like"/>
</dbReference>
<dbReference type="OrthoDB" id="448427at2759"/>
<protein>
    <recommendedName>
        <fullName evidence="3">Acyltransferase MbtK/IucB-like conserved domain-containing protein</fullName>
    </recommendedName>
</protein>
<feature type="domain" description="Acyltransferase MbtK/IucB-like conserved" evidence="3">
    <location>
        <begin position="358"/>
        <end position="400"/>
    </location>
</feature>
<dbReference type="InParanoid" id="A0A7C8IH07"/>
<dbReference type="Pfam" id="PF26639">
    <property type="entry name" value="Het-6_barrel"/>
    <property type="match status" value="1"/>
</dbReference>
<accession>A0A7C8IH07</accession>
<feature type="region of interest" description="Disordered" evidence="2">
    <location>
        <begin position="56"/>
        <end position="79"/>
    </location>
</feature>
<evidence type="ECO:0000313" key="4">
    <source>
        <dbReference type="EMBL" id="KAF2963461.1"/>
    </source>
</evidence>
<sequence length="1154" mass="130863">MAPSSVHLPDGQTYTVQPVFGGLFFKNNELNIHPTPFPAGWTVALHTEDGIESDLQDLTIGDGNEDSHPSQSHSHRYRQPTLQNDTIFISSISNPSSRDFKPHASPSRQIALMLWISLYWYFQQAEPAPYLDSERTRSAPTEARPKGDWRIRIKREGIFRSKNMIPKLERMGLITSFDSSVGCGLDDKEQGWDQMFVTRRMFWQIHSGIFLFTLQPLKTQNSSNPASPVTSRPASPVPYDMPQRPTSPPANLASLMTADMPGGPVPTTLATAPIFPVGPYYSSSHLPTFYPPPPLQYIITNNIRHPRRQKPPRMGETFYARFVPSMGKYLSFRVASLSPGPVPHLGPVGKGERDSELAHLCSLSDSSLLQSWLSKPRVSAFWGGYHENFLPDALKSQHSFPAIGLWDGVPFGYFEIYWVKEDPLGRYMGNDAQGFDRGMHVLVGEEWARGKVALWLSSLLQWCWQADGRTMNVYLEPRVDNTRFIEHLQNSGFAKEKQLALPHKQAWLCIRIKPEGEVKMTHMNHIRPLVYRRISPNSIRLFQINNHGEDILSGRLEIFTLNQSPKYHALSYCWGAQEKNIPVEIDGEILNVSRNLSDGLKQLREIATEDGEASQSISWLWIDQLCINQQDVEERSEQVQLIGSIYERSIRTLIWLGNASASSSNAWLLIDQIYDIFKRENPRARTLADIPLKVYSKSDFAASGLPDWAHPQWKELRNLLEIPWFTRIWVIQEVALSQQDPIILHGRNRYPWKKISWAAAWLRRNGYLRMAEIPNQLLNVDAMSCIRRSQSPWNLDALLCFTSAKFHASDQRDKVYGLLGLASETKNPSHIPDVLRPNYRLDVTQVYQDVARFIFQQRRNLATLTRPSGLGMDSHQRQQKYTWDHLPSWVPYWGDFNVVERQMTRSLSWLCHSNSTDMGILGFPKHYNASGGLPVELHASRERSSIRLSGFWIEDVTSTVQFIEDTQPDLGKLSEPSMLLFWRTAASLLSVSDTMSWIVSYIKTTTAEHHALAGRTEEQMLGDGAAWLLKFLSDNEQQIITSFTGEARALELIDALQELSAGGKPEVYAALSRNYCFHRSFFVTTHGRMGIGPLGTQLGDNIAVLLGGGVPYVIRKGESGCVFIGESYVPGLMQGEAVEKYRRGESTLDILELH</sequence>
<evidence type="ECO:0000259" key="3">
    <source>
        <dbReference type="SMART" id="SM01006"/>
    </source>
</evidence>
<dbReference type="InterPro" id="IPR010730">
    <property type="entry name" value="HET"/>
</dbReference>
<evidence type="ECO:0000313" key="5">
    <source>
        <dbReference type="Proteomes" id="UP000481858"/>
    </source>
</evidence>
<dbReference type="Proteomes" id="UP000481858">
    <property type="component" value="Unassembled WGS sequence"/>
</dbReference>